<proteinExistence type="predicted"/>
<dbReference type="AlphaFoldDB" id="A6IDF6"/>
<organism evidence="1 2">
    <name type="scientific">Rattus norvegicus</name>
    <name type="common">Rat</name>
    <dbReference type="NCBI Taxonomy" id="10116"/>
    <lineage>
        <taxon>Eukaryota</taxon>
        <taxon>Metazoa</taxon>
        <taxon>Chordata</taxon>
        <taxon>Craniata</taxon>
        <taxon>Vertebrata</taxon>
        <taxon>Euteleostomi</taxon>
        <taxon>Mammalia</taxon>
        <taxon>Eutheria</taxon>
        <taxon>Euarchontoglires</taxon>
        <taxon>Glires</taxon>
        <taxon>Rodentia</taxon>
        <taxon>Myomorpha</taxon>
        <taxon>Muroidea</taxon>
        <taxon>Muridae</taxon>
        <taxon>Murinae</taxon>
        <taxon>Rattus</taxon>
    </lineage>
</organism>
<sequence length="66" mass="7345">MKRDSCDPRVEANGTKTNFSIWTPGFSRMQLSHPQPLNEMTVLVVPRPGETSCPLEDPQSVGKCNE</sequence>
<name>A6IDF6_RAT</name>
<gene>
    <name evidence="1" type="ORF">rCG_46465</name>
</gene>
<evidence type="ECO:0000313" key="2">
    <source>
        <dbReference type="Proteomes" id="UP000234681"/>
    </source>
</evidence>
<dbReference type="EMBL" id="CH473958">
    <property type="protein sequence ID" value="EDM09341.1"/>
    <property type="molecule type" value="Genomic_DNA"/>
</dbReference>
<protein>
    <submittedName>
        <fullName evidence="1">RCG46465</fullName>
    </submittedName>
</protein>
<accession>A6IDF6</accession>
<evidence type="ECO:0000313" key="1">
    <source>
        <dbReference type="EMBL" id="EDM09341.1"/>
    </source>
</evidence>
<dbReference type="Proteomes" id="UP000234681">
    <property type="component" value="Chromosome 13"/>
</dbReference>
<reference evidence="1 2" key="1">
    <citation type="submission" date="2005-09" db="EMBL/GenBank/DDBJ databases">
        <authorList>
            <person name="Mural R.J."/>
            <person name="Li P.W."/>
            <person name="Adams M.D."/>
            <person name="Amanatides P.G."/>
            <person name="Baden-Tillson H."/>
            <person name="Barnstead M."/>
            <person name="Chin S.H."/>
            <person name="Dew I."/>
            <person name="Evans C.A."/>
            <person name="Ferriera S."/>
            <person name="Flanigan M."/>
            <person name="Fosler C."/>
            <person name="Glodek A."/>
            <person name="Gu Z."/>
            <person name="Holt R.A."/>
            <person name="Jennings D."/>
            <person name="Kraft C.L."/>
            <person name="Lu F."/>
            <person name="Nguyen T."/>
            <person name="Nusskern D.R."/>
            <person name="Pfannkoch C.M."/>
            <person name="Sitter C."/>
            <person name="Sutton G.G."/>
            <person name="Venter J.C."/>
            <person name="Wang Z."/>
            <person name="Woodage T."/>
            <person name="Zheng X.H."/>
            <person name="Zhong F."/>
        </authorList>
    </citation>
    <scope>NUCLEOTIDE SEQUENCE [LARGE SCALE GENOMIC DNA]</scope>
    <source>
        <strain>BN</strain>
        <strain evidence="2">Sprague-Dawley</strain>
    </source>
</reference>